<organism evidence="1 2">
    <name type="scientific">Macrostomum lignano</name>
    <dbReference type="NCBI Taxonomy" id="282301"/>
    <lineage>
        <taxon>Eukaryota</taxon>
        <taxon>Metazoa</taxon>
        <taxon>Spiralia</taxon>
        <taxon>Lophotrochozoa</taxon>
        <taxon>Platyhelminthes</taxon>
        <taxon>Rhabditophora</taxon>
        <taxon>Macrostomorpha</taxon>
        <taxon>Macrostomida</taxon>
        <taxon>Macrostomidae</taxon>
        <taxon>Macrostomum</taxon>
    </lineage>
</organism>
<accession>A0A1I8HME3</accession>
<dbReference type="Pfam" id="PF00168">
    <property type="entry name" value="C2"/>
    <property type="match status" value="1"/>
</dbReference>
<dbReference type="InterPro" id="IPR045052">
    <property type="entry name" value="Copine"/>
</dbReference>
<dbReference type="WBParaSite" id="maker-uti_cns_0006973-snap-gene-0.7-mRNA-1">
    <property type="protein sequence ID" value="maker-uti_cns_0006973-snap-gene-0.7-mRNA-1"/>
    <property type="gene ID" value="maker-uti_cns_0006973-snap-gene-0.7"/>
</dbReference>
<dbReference type="PANTHER" id="PTHR10857:SF106">
    <property type="entry name" value="C2 DOMAIN-CONTAINING PROTEIN"/>
    <property type="match status" value="1"/>
</dbReference>
<dbReference type="InterPro" id="IPR000008">
    <property type="entry name" value="C2_dom"/>
</dbReference>
<dbReference type="AlphaFoldDB" id="A0A1I8HME3"/>
<sequence length="272" mass="29912">MPDYEVSITCKDLADKDLFSKSDPVLILLENVPNSKRFIEVGKTELIKDCLNPQFSRKFRLSAAQDQNPKLRVAVVDIDNFEDVEKIADQEFIGRADFHLSDLVTSPVFTASLGRDCGLVTLKTSPYDARLDGLVSMEIGSGSDPDGLLKGGSNFLEIHRADHAATLADVGRVCSSAYSLAHRTDQLQGADFRLADLSLFTLCRGDPHRLLRLECWRRGSRGSHRLLASGHTSLEELRQLAEAGGDGVELADQRGRTLRLTVRAVSVSPYKG</sequence>
<keyword evidence="1" id="KW-1185">Reference proteome</keyword>
<proteinExistence type="predicted"/>
<dbReference type="STRING" id="282301.A0A1I8HME3"/>
<dbReference type="OrthoDB" id="5855668at2759"/>
<evidence type="ECO:0000313" key="2">
    <source>
        <dbReference type="WBParaSite" id="maker-uti_cns_0006973-snap-gene-0.7-mRNA-1"/>
    </source>
</evidence>
<protein>
    <submittedName>
        <fullName evidence="2">C2 domain-containing protein</fullName>
    </submittedName>
</protein>
<dbReference type="GO" id="GO:0071277">
    <property type="term" value="P:cellular response to calcium ion"/>
    <property type="evidence" value="ECO:0007669"/>
    <property type="project" value="TreeGrafter"/>
</dbReference>
<dbReference type="InterPro" id="IPR035892">
    <property type="entry name" value="C2_domain_sf"/>
</dbReference>
<dbReference type="GO" id="GO:0005544">
    <property type="term" value="F:calcium-dependent phospholipid binding"/>
    <property type="evidence" value="ECO:0007669"/>
    <property type="project" value="InterPro"/>
</dbReference>
<dbReference type="GO" id="GO:0005886">
    <property type="term" value="C:plasma membrane"/>
    <property type="evidence" value="ECO:0007669"/>
    <property type="project" value="TreeGrafter"/>
</dbReference>
<dbReference type="Gene3D" id="2.60.40.150">
    <property type="entry name" value="C2 domain"/>
    <property type="match status" value="1"/>
</dbReference>
<name>A0A1I8HME3_9PLAT</name>
<dbReference type="CDD" id="cd04048">
    <property type="entry name" value="C2A_Copine"/>
    <property type="match status" value="1"/>
</dbReference>
<dbReference type="Proteomes" id="UP000095280">
    <property type="component" value="Unplaced"/>
</dbReference>
<reference evidence="2" key="1">
    <citation type="submission" date="2016-11" db="UniProtKB">
        <authorList>
            <consortium name="WormBaseParasite"/>
        </authorList>
    </citation>
    <scope>IDENTIFICATION</scope>
</reference>
<dbReference type="PROSITE" id="PS50004">
    <property type="entry name" value="C2"/>
    <property type="match status" value="1"/>
</dbReference>
<dbReference type="SUPFAM" id="SSF49562">
    <property type="entry name" value="C2 domain (Calcium/lipid-binding domain, CaLB)"/>
    <property type="match status" value="1"/>
</dbReference>
<evidence type="ECO:0000313" key="1">
    <source>
        <dbReference type="Proteomes" id="UP000095280"/>
    </source>
</evidence>
<dbReference type="PANTHER" id="PTHR10857">
    <property type="entry name" value="COPINE"/>
    <property type="match status" value="1"/>
</dbReference>